<evidence type="ECO:0000313" key="3">
    <source>
        <dbReference type="EMBL" id="RIJ24777.1"/>
    </source>
</evidence>
<dbReference type="Proteomes" id="UP000265431">
    <property type="component" value="Unassembled WGS sequence"/>
</dbReference>
<comment type="caution">
    <text evidence="3">The sequence shown here is derived from an EMBL/GenBank/DDBJ whole genome shotgun (WGS) entry which is preliminary data.</text>
</comment>
<dbReference type="RefSeq" id="WP_119379962.1">
    <property type="nucleotide sequence ID" value="NZ_QWGB01000005.1"/>
</dbReference>
<protein>
    <recommendedName>
        <fullName evidence="2">UPF0102 protein D1224_09875</fullName>
    </recommendedName>
</protein>
<dbReference type="OrthoDB" id="9812968at2"/>
<dbReference type="InterPro" id="IPR011856">
    <property type="entry name" value="tRNA_endonuc-like_dom_sf"/>
</dbReference>
<dbReference type="InterPro" id="IPR003509">
    <property type="entry name" value="UPF0102_YraN-like"/>
</dbReference>
<dbReference type="NCBIfam" id="NF009151">
    <property type="entry name" value="PRK12497.1-5"/>
    <property type="match status" value="1"/>
</dbReference>
<dbReference type="NCBIfam" id="TIGR00252">
    <property type="entry name" value="YraN family protein"/>
    <property type="match status" value="1"/>
</dbReference>
<evidence type="ECO:0000256" key="1">
    <source>
        <dbReference type="ARBA" id="ARBA00006738"/>
    </source>
</evidence>
<proteinExistence type="inferred from homology"/>
<dbReference type="NCBIfam" id="NF009150">
    <property type="entry name" value="PRK12497.1-3"/>
    <property type="match status" value="1"/>
</dbReference>
<comment type="similarity">
    <text evidence="1 2">Belongs to the UPF0102 family.</text>
</comment>
<organism evidence="3 4">
    <name type="scientific">Henriciella barbarensis</name>
    <dbReference type="NCBI Taxonomy" id="86342"/>
    <lineage>
        <taxon>Bacteria</taxon>
        <taxon>Pseudomonadati</taxon>
        <taxon>Pseudomonadota</taxon>
        <taxon>Alphaproteobacteria</taxon>
        <taxon>Hyphomonadales</taxon>
        <taxon>Hyphomonadaceae</taxon>
        <taxon>Henriciella</taxon>
    </lineage>
</organism>
<sequence length="130" mass="14885">MARAQKGRRQAAETRGRRAETLAALWLRLKGYRILARRVRLPVGEIDLIARKGDVLAFVEVKARADFTSAANAVTASSWKRINRAADSWTARRPDLRTLSWRFDLVAIQPRRRPIHLADQWRPDFAPSGR</sequence>
<dbReference type="HAMAP" id="MF_00048">
    <property type="entry name" value="UPF0102"/>
    <property type="match status" value="1"/>
</dbReference>
<dbReference type="SUPFAM" id="SSF52980">
    <property type="entry name" value="Restriction endonuclease-like"/>
    <property type="match status" value="1"/>
</dbReference>
<keyword evidence="4" id="KW-1185">Reference proteome</keyword>
<evidence type="ECO:0000313" key="4">
    <source>
        <dbReference type="Proteomes" id="UP000265431"/>
    </source>
</evidence>
<dbReference type="AlphaFoldDB" id="A0A399R4K3"/>
<dbReference type="GO" id="GO:0003676">
    <property type="term" value="F:nucleic acid binding"/>
    <property type="evidence" value="ECO:0007669"/>
    <property type="project" value="InterPro"/>
</dbReference>
<dbReference type="PANTHER" id="PTHR34039:SF1">
    <property type="entry name" value="UPF0102 PROTEIN YRAN"/>
    <property type="match status" value="1"/>
</dbReference>
<dbReference type="Pfam" id="PF02021">
    <property type="entry name" value="UPF0102"/>
    <property type="match status" value="1"/>
</dbReference>
<accession>A0A399R4K3</accession>
<dbReference type="InterPro" id="IPR011335">
    <property type="entry name" value="Restrct_endonuc-II-like"/>
</dbReference>
<gene>
    <name evidence="3" type="ORF">D1224_09875</name>
</gene>
<evidence type="ECO:0000256" key="2">
    <source>
        <dbReference type="HAMAP-Rule" id="MF_00048"/>
    </source>
</evidence>
<dbReference type="PANTHER" id="PTHR34039">
    <property type="entry name" value="UPF0102 PROTEIN YRAN"/>
    <property type="match status" value="1"/>
</dbReference>
<name>A0A399R4K3_9PROT</name>
<dbReference type="Gene3D" id="3.40.1350.10">
    <property type="match status" value="1"/>
</dbReference>
<dbReference type="EMBL" id="QWGB01000005">
    <property type="protein sequence ID" value="RIJ24777.1"/>
    <property type="molecule type" value="Genomic_DNA"/>
</dbReference>
<reference evidence="3 4" key="1">
    <citation type="submission" date="2018-08" db="EMBL/GenBank/DDBJ databases">
        <title>Henriciella mobilis sp. nov., isolated from seawater.</title>
        <authorList>
            <person name="Cheng H."/>
            <person name="Wu Y.-H."/>
            <person name="Xu X.-W."/>
            <person name="Guo L.-L."/>
        </authorList>
    </citation>
    <scope>NUCLEOTIDE SEQUENCE [LARGE SCALE GENOMIC DNA]</scope>
    <source>
        <strain evidence="3 4">CCUG66934</strain>
    </source>
</reference>